<proteinExistence type="inferred from homology"/>
<evidence type="ECO:0000256" key="3">
    <source>
        <dbReference type="ARBA" id="ARBA00023172"/>
    </source>
</evidence>
<comment type="similarity">
    <text evidence="1">Belongs to the 'phage' integrase family.</text>
</comment>
<dbReference type="PANTHER" id="PTHR30349:SF41">
    <property type="entry name" value="INTEGRASE_RECOMBINASE PROTEIN MJ0367-RELATED"/>
    <property type="match status" value="1"/>
</dbReference>
<dbReference type="RefSeq" id="WP_132208824.1">
    <property type="nucleotide sequence ID" value="NZ_SLWN01000003.1"/>
</dbReference>
<dbReference type="InterPro" id="IPR010998">
    <property type="entry name" value="Integrase_recombinase_N"/>
</dbReference>
<dbReference type="InterPro" id="IPR013762">
    <property type="entry name" value="Integrase-like_cat_sf"/>
</dbReference>
<comment type="caution">
    <text evidence="6">The sequence shown here is derived from an EMBL/GenBank/DDBJ whole genome shotgun (WGS) entry which is preliminary data.</text>
</comment>
<dbReference type="InterPro" id="IPR011010">
    <property type="entry name" value="DNA_brk_join_enz"/>
</dbReference>
<evidence type="ECO:0000256" key="1">
    <source>
        <dbReference type="ARBA" id="ARBA00008857"/>
    </source>
</evidence>
<dbReference type="Gene3D" id="1.10.443.10">
    <property type="entry name" value="Intergrase catalytic core"/>
    <property type="match status" value="1"/>
</dbReference>
<dbReference type="CDD" id="cd01189">
    <property type="entry name" value="INT_ICEBs1_C_like"/>
    <property type="match status" value="1"/>
</dbReference>
<evidence type="ECO:0000313" key="7">
    <source>
        <dbReference type="Proteomes" id="UP000294508"/>
    </source>
</evidence>
<dbReference type="PANTHER" id="PTHR30349">
    <property type="entry name" value="PHAGE INTEGRASE-RELATED"/>
    <property type="match status" value="1"/>
</dbReference>
<name>A0A4R2HQ56_9ACTN</name>
<dbReference type="Pfam" id="PF00589">
    <property type="entry name" value="Phage_integrase"/>
    <property type="match status" value="1"/>
</dbReference>
<dbReference type="GO" id="GO:0003677">
    <property type="term" value="F:DNA binding"/>
    <property type="evidence" value="ECO:0007669"/>
    <property type="project" value="UniProtKB-KW"/>
</dbReference>
<feature type="region of interest" description="Disordered" evidence="4">
    <location>
        <begin position="221"/>
        <end position="241"/>
    </location>
</feature>
<dbReference type="GO" id="GO:0015074">
    <property type="term" value="P:DNA integration"/>
    <property type="evidence" value="ECO:0007669"/>
    <property type="project" value="InterPro"/>
</dbReference>
<keyword evidence="3" id="KW-0233">DNA recombination</keyword>
<gene>
    <name evidence="6" type="ORF">EV652_103364</name>
</gene>
<dbReference type="AlphaFoldDB" id="A0A4R2HQ56"/>
<organism evidence="6 7">
    <name type="scientific">Kribbella steppae</name>
    <dbReference type="NCBI Taxonomy" id="2512223"/>
    <lineage>
        <taxon>Bacteria</taxon>
        <taxon>Bacillati</taxon>
        <taxon>Actinomycetota</taxon>
        <taxon>Actinomycetes</taxon>
        <taxon>Propionibacteriales</taxon>
        <taxon>Kribbellaceae</taxon>
        <taxon>Kribbella</taxon>
    </lineage>
</organism>
<dbReference type="OrthoDB" id="4326943at2"/>
<dbReference type="GO" id="GO:0006310">
    <property type="term" value="P:DNA recombination"/>
    <property type="evidence" value="ECO:0007669"/>
    <property type="project" value="UniProtKB-KW"/>
</dbReference>
<sequence length="447" mass="49505">MAGRRSTGGRERGYVRKRGNSHQVLVYAGVDPVTGKDSYLSESTRDEKKIPEIRSRLLAKVDRQRNAATKATLSYALDAWLEVHEADESTLDRYRELAERTIGPALGDVPISKLGARALEQFYAQLRRCGARCDGKPFVEHRTADAHECRVVVKHRWPPGRPSVKSRAEHDCDAAGCRVAECRPHVCKPLSAGTVRKVHFVISGALAAAVRWEWIDSNPAAEAKKPKQAPPQPQPPTSDEGSRIITAAWAQDFAWGMLIWLKMVTGARRGELLALHWHDLHLDQGVLEIRRNFTHRNGKAREKDTKTHQMRRISLDPGTVELLATHRLNCQEQLAALGVAFDESAFVFSYEADHSRPCNPDGVSHRYAEMCTRLGIKSHLHTLRHYSATELISSGVDIRTVAGRLGHGGGGTTTLRVYAAWVAESDRQAANVLAGRLPKPGSTGRSD</sequence>
<keyword evidence="2" id="KW-0238">DNA-binding</keyword>
<keyword evidence="7" id="KW-1185">Reference proteome</keyword>
<dbReference type="Gene3D" id="1.10.150.130">
    <property type="match status" value="1"/>
</dbReference>
<dbReference type="InterPro" id="IPR050090">
    <property type="entry name" value="Tyrosine_recombinase_XerCD"/>
</dbReference>
<dbReference type="EMBL" id="SLWN01000003">
    <property type="protein sequence ID" value="TCO33363.1"/>
    <property type="molecule type" value="Genomic_DNA"/>
</dbReference>
<reference evidence="6 7" key="1">
    <citation type="journal article" date="2015" name="Stand. Genomic Sci.">
        <title>Genomic Encyclopedia of Bacterial and Archaeal Type Strains, Phase III: the genomes of soil and plant-associated and newly described type strains.</title>
        <authorList>
            <person name="Whitman W.B."/>
            <person name="Woyke T."/>
            <person name="Klenk H.P."/>
            <person name="Zhou Y."/>
            <person name="Lilburn T.G."/>
            <person name="Beck B.J."/>
            <person name="De Vos P."/>
            <person name="Vandamme P."/>
            <person name="Eisen J.A."/>
            <person name="Garrity G."/>
            <person name="Hugenholtz P."/>
            <person name="Kyrpides N.C."/>
        </authorList>
    </citation>
    <scope>NUCLEOTIDE SEQUENCE [LARGE SCALE GENOMIC DNA]</scope>
    <source>
        <strain evidence="6 7">VKM Ac-2572</strain>
    </source>
</reference>
<evidence type="ECO:0000256" key="4">
    <source>
        <dbReference type="SAM" id="MobiDB-lite"/>
    </source>
</evidence>
<evidence type="ECO:0000256" key="2">
    <source>
        <dbReference type="ARBA" id="ARBA00023125"/>
    </source>
</evidence>
<dbReference type="InterPro" id="IPR002104">
    <property type="entry name" value="Integrase_catalytic"/>
</dbReference>
<evidence type="ECO:0000259" key="5">
    <source>
        <dbReference type="PROSITE" id="PS51898"/>
    </source>
</evidence>
<dbReference type="Proteomes" id="UP000294508">
    <property type="component" value="Unassembled WGS sequence"/>
</dbReference>
<evidence type="ECO:0000313" key="6">
    <source>
        <dbReference type="EMBL" id="TCO33363.1"/>
    </source>
</evidence>
<accession>A0A4R2HQ56</accession>
<dbReference type="PROSITE" id="PS51898">
    <property type="entry name" value="TYR_RECOMBINASE"/>
    <property type="match status" value="1"/>
</dbReference>
<protein>
    <submittedName>
        <fullName evidence="6">Site-specific recombinase XerD</fullName>
    </submittedName>
</protein>
<feature type="domain" description="Tyr recombinase" evidence="5">
    <location>
        <begin position="231"/>
        <end position="431"/>
    </location>
</feature>
<dbReference type="SUPFAM" id="SSF56349">
    <property type="entry name" value="DNA breaking-rejoining enzymes"/>
    <property type="match status" value="1"/>
</dbReference>